<sequence length="136" mass="15590">MTEELLAKLIFMCGCGQFTVLIASALVPVRLNWNQEFEKLSKLHRQMYWVYGGYIVLSIVAFALISVFNSAELANGSGLARSFCCYAAVFWGVRVVLQAVFDVKEHLTLWWLKWGYYLLTLFFLSFTLVYGWAAVH</sequence>
<dbReference type="Proteomes" id="UP000318313">
    <property type="component" value="Chromosome"/>
</dbReference>
<gene>
    <name evidence="2" type="ORF">Enr17x_07390</name>
</gene>
<feature type="transmembrane region" description="Helical" evidence="1">
    <location>
        <begin position="114"/>
        <end position="133"/>
    </location>
</feature>
<accession>A0A518I6J9</accession>
<dbReference type="RefSeq" id="WP_145305907.1">
    <property type="nucleotide sequence ID" value="NZ_CP037452.1"/>
</dbReference>
<keyword evidence="1" id="KW-0812">Transmembrane</keyword>
<dbReference type="EMBL" id="CP037452">
    <property type="protein sequence ID" value="QDV48726.1"/>
    <property type="molecule type" value="Genomic_DNA"/>
</dbReference>
<evidence type="ECO:0000256" key="1">
    <source>
        <dbReference type="SAM" id="Phobius"/>
    </source>
</evidence>
<protein>
    <submittedName>
        <fullName evidence="2">Uncharacterized protein</fullName>
    </submittedName>
</protein>
<keyword evidence="1" id="KW-0472">Membrane</keyword>
<name>A0A518I6J9_9PLAN</name>
<dbReference type="OrthoDB" id="290151at2"/>
<dbReference type="KEGG" id="gfm:Enr17x_07390"/>
<evidence type="ECO:0000313" key="2">
    <source>
        <dbReference type="EMBL" id="QDV48726.1"/>
    </source>
</evidence>
<feature type="transmembrane region" description="Helical" evidence="1">
    <location>
        <begin position="48"/>
        <end position="68"/>
    </location>
</feature>
<dbReference type="AlphaFoldDB" id="A0A518I6J9"/>
<reference evidence="2 3" key="1">
    <citation type="submission" date="2019-03" db="EMBL/GenBank/DDBJ databases">
        <title>Deep-cultivation of Planctomycetes and their phenomic and genomic characterization uncovers novel biology.</title>
        <authorList>
            <person name="Wiegand S."/>
            <person name="Jogler M."/>
            <person name="Boedeker C."/>
            <person name="Pinto D."/>
            <person name="Vollmers J."/>
            <person name="Rivas-Marin E."/>
            <person name="Kohn T."/>
            <person name="Peeters S.H."/>
            <person name="Heuer A."/>
            <person name="Rast P."/>
            <person name="Oberbeckmann S."/>
            <person name="Bunk B."/>
            <person name="Jeske O."/>
            <person name="Meyerdierks A."/>
            <person name="Storesund J.E."/>
            <person name="Kallscheuer N."/>
            <person name="Luecker S."/>
            <person name="Lage O.M."/>
            <person name="Pohl T."/>
            <person name="Merkel B.J."/>
            <person name="Hornburger P."/>
            <person name="Mueller R.-W."/>
            <person name="Bruemmer F."/>
            <person name="Labrenz M."/>
            <person name="Spormann A.M."/>
            <person name="Op den Camp H."/>
            <person name="Overmann J."/>
            <person name="Amann R."/>
            <person name="Jetten M.S.M."/>
            <person name="Mascher T."/>
            <person name="Medema M.H."/>
            <person name="Devos D.P."/>
            <person name="Kaster A.-K."/>
            <person name="Ovreas L."/>
            <person name="Rohde M."/>
            <person name="Galperin M.Y."/>
            <person name="Jogler C."/>
        </authorList>
    </citation>
    <scope>NUCLEOTIDE SEQUENCE [LARGE SCALE GENOMIC DNA]</scope>
    <source>
        <strain evidence="2 3">Enr17</strain>
    </source>
</reference>
<keyword evidence="3" id="KW-1185">Reference proteome</keyword>
<evidence type="ECO:0000313" key="3">
    <source>
        <dbReference type="Proteomes" id="UP000318313"/>
    </source>
</evidence>
<keyword evidence="1" id="KW-1133">Transmembrane helix</keyword>
<feature type="transmembrane region" description="Helical" evidence="1">
    <location>
        <begin position="80"/>
        <end position="102"/>
    </location>
</feature>
<proteinExistence type="predicted"/>
<organism evidence="2 3">
    <name type="scientific">Gimesia fumaroli</name>
    <dbReference type="NCBI Taxonomy" id="2527976"/>
    <lineage>
        <taxon>Bacteria</taxon>
        <taxon>Pseudomonadati</taxon>
        <taxon>Planctomycetota</taxon>
        <taxon>Planctomycetia</taxon>
        <taxon>Planctomycetales</taxon>
        <taxon>Planctomycetaceae</taxon>
        <taxon>Gimesia</taxon>
    </lineage>
</organism>
<feature type="transmembrane region" description="Helical" evidence="1">
    <location>
        <begin position="6"/>
        <end position="27"/>
    </location>
</feature>